<evidence type="ECO:0000256" key="1">
    <source>
        <dbReference type="ARBA" id="ARBA00000251"/>
    </source>
</evidence>
<dbReference type="InterPro" id="IPR017853">
    <property type="entry name" value="GH"/>
</dbReference>
<dbReference type="Bgee" id="ENSAMXG00000039742">
    <property type="expression patterns" value="Expressed in muscle tissue and 8 other cell types or tissues"/>
</dbReference>
<dbReference type="Proteomes" id="UP000018467">
    <property type="component" value="Unassembled WGS sequence"/>
</dbReference>
<dbReference type="SUPFAM" id="SSF51445">
    <property type="entry name" value="(Trans)glycosidases"/>
    <property type="match status" value="1"/>
</dbReference>
<evidence type="ECO:0000313" key="13">
    <source>
        <dbReference type="Ensembl" id="ENSAMXP00000033840.1"/>
    </source>
</evidence>
<feature type="disulfide bond" evidence="8">
    <location>
        <begin position="218"/>
        <end position="233"/>
    </location>
</feature>
<dbReference type="PANTHER" id="PTHR11769:SF19">
    <property type="entry name" value="HYALURONIDASE-3"/>
    <property type="match status" value="1"/>
</dbReference>
<dbReference type="Gene3D" id="3.20.20.70">
    <property type="entry name" value="Aldolase class I"/>
    <property type="match status" value="1"/>
</dbReference>
<dbReference type="Pfam" id="PF01630">
    <property type="entry name" value="Glyco_hydro_56"/>
    <property type="match status" value="1"/>
</dbReference>
<keyword evidence="14" id="KW-1185">Reference proteome</keyword>
<evidence type="ECO:0000256" key="10">
    <source>
        <dbReference type="SAM" id="Phobius"/>
    </source>
</evidence>
<evidence type="ECO:0000256" key="6">
    <source>
        <dbReference type="PIRNR" id="PIRNR038193"/>
    </source>
</evidence>
<sequence length="431" mass="47863">MDVLHPTGGGGSIAMFRGSVSLLIFSVIVSGTVAGLASVGRQGFTVVWNMPTARCQRRYGVSLPLQEFGIVHNAGERFVGENISLFYKQRLGLYPYVNRQGANVHGGIPQLGDLRAHLNLTKRQVQQSMQSGFSGLAVLDWEAWRPVWGRNFGSKEVYRRLSKELVWMKHPEMPEKEVTSMARVEFQTAAKAFMEETLALGTRLHPRGLWGFYGFPYCYNNHGIKEDMYTGQCSPGTEALNDKLAYLWSGSTALYPSIYVQRRLAAHPNVRLMVRHRVLEALRVASQHAPGSKPLPVLPYARVAFIRTLTLLNQVDLENTLGESAALGAAGVVLWGSLDFAKSKRQCGVLRDYINSVLGGYVVRLRRGVAHCSETVCHARGRCARRDPHSGHMIPLLEPSGQLNLNLSSQFRCVCYEGWGGEQCEKKTTPT</sequence>
<keyword evidence="10" id="KW-0812">Transmembrane</keyword>
<comment type="similarity">
    <text evidence="2 6 9">Belongs to the glycosyl hydrolase 56 family.</text>
</comment>
<feature type="domain" description="EGF-like" evidence="11 12">
    <location>
        <begin position="413"/>
        <end position="424"/>
    </location>
</feature>
<keyword evidence="4 8" id="KW-1015">Disulfide bond</keyword>
<dbReference type="InterPro" id="IPR013785">
    <property type="entry name" value="Aldolase_TIM"/>
</dbReference>
<accession>A0A3B1IWB7</accession>
<dbReference type="AlphaFoldDB" id="A0A3B1IWB7"/>
<dbReference type="Ensembl" id="ENSAMXT00000045131.1">
    <property type="protein sequence ID" value="ENSAMXP00000033840.1"/>
    <property type="gene ID" value="ENSAMXG00000039742.1"/>
</dbReference>
<dbReference type="EC" id="3.2.1.35" evidence="9"/>
<dbReference type="InterPro" id="IPR018155">
    <property type="entry name" value="Hyaluronidase"/>
</dbReference>
<keyword evidence="10" id="KW-0472">Membrane</keyword>
<feature type="transmembrane region" description="Helical" evidence="10">
    <location>
        <begin position="20"/>
        <end position="40"/>
    </location>
</feature>
<feature type="disulfide bond" evidence="8">
    <location>
        <begin position="377"/>
        <end position="413"/>
    </location>
</feature>
<proteinExistence type="inferred from homology"/>
<evidence type="ECO:0000256" key="3">
    <source>
        <dbReference type="ARBA" id="ARBA00022801"/>
    </source>
</evidence>
<evidence type="ECO:0000256" key="9">
    <source>
        <dbReference type="RuleBase" id="RU610713"/>
    </source>
</evidence>
<dbReference type="GO" id="GO:0001669">
    <property type="term" value="C:acrosomal vesicle"/>
    <property type="evidence" value="ECO:0007669"/>
    <property type="project" value="TreeGrafter"/>
</dbReference>
<reference evidence="14" key="2">
    <citation type="journal article" date="2014" name="Nat. Commun.">
        <title>The cavefish genome reveals candidate genes for eye loss.</title>
        <authorList>
            <person name="McGaugh S.E."/>
            <person name="Gross J.B."/>
            <person name="Aken B."/>
            <person name="Blin M."/>
            <person name="Borowsky R."/>
            <person name="Chalopin D."/>
            <person name="Hinaux H."/>
            <person name="Jeffery W.R."/>
            <person name="Keene A."/>
            <person name="Ma L."/>
            <person name="Minx P."/>
            <person name="Murphy D."/>
            <person name="O'Quin K.E."/>
            <person name="Retaux S."/>
            <person name="Rohner N."/>
            <person name="Searle S.M."/>
            <person name="Stahl B.A."/>
            <person name="Tabin C."/>
            <person name="Volff J.N."/>
            <person name="Yoshizawa M."/>
            <person name="Warren W.C."/>
        </authorList>
    </citation>
    <scope>NUCLEOTIDE SEQUENCE [LARGE SCALE GENOMIC DNA]</scope>
    <source>
        <strain evidence="14">female</strain>
    </source>
</reference>
<dbReference type="GO" id="GO:0005975">
    <property type="term" value="P:carbohydrate metabolic process"/>
    <property type="evidence" value="ECO:0007669"/>
    <property type="project" value="UniProtKB-UniRule"/>
</dbReference>
<dbReference type="GO" id="GO:0030214">
    <property type="term" value="P:hyaluronan catabolic process"/>
    <property type="evidence" value="ECO:0007669"/>
    <property type="project" value="TreeGrafter"/>
</dbReference>
<evidence type="ECO:0000259" key="12">
    <source>
        <dbReference type="PROSITE" id="PS01186"/>
    </source>
</evidence>
<dbReference type="InterPro" id="IPR000742">
    <property type="entry name" value="EGF"/>
</dbReference>
<evidence type="ECO:0000256" key="4">
    <source>
        <dbReference type="ARBA" id="ARBA00023157"/>
    </source>
</evidence>
<organism evidence="13 14">
    <name type="scientific">Astyanax mexicanus</name>
    <name type="common">Blind cave fish</name>
    <name type="synonym">Astyanax fasciatus mexicanus</name>
    <dbReference type="NCBI Taxonomy" id="7994"/>
    <lineage>
        <taxon>Eukaryota</taxon>
        <taxon>Metazoa</taxon>
        <taxon>Chordata</taxon>
        <taxon>Craniata</taxon>
        <taxon>Vertebrata</taxon>
        <taxon>Euteleostomi</taxon>
        <taxon>Actinopterygii</taxon>
        <taxon>Neopterygii</taxon>
        <taxon>Teleostei</taxon>
        <taxon>Ostariophysi</taxon>
        <taxon>Characiformes</taxon>
        <taxon>Characoidei</taxon>
        <taxon>Acestrorhamphidae</taxon>
        <taxon>Acestrorhamphinae</taxon>
        <taxon>Astyanax</taxon>
    </lineage>
</organism>
<reference evidence="13" key="4">
    <citation type="submission" date="2025-09" db="UniProtKB">
        <authorList>
            <consortium name="Ensembl"/>
        </authorList>
    </citation>
    <scope>IDENTIFICATION</scope>
</reference>
<evidence type="ECO:0000256" key="5">
    <source>
        <dbReference type="ARBA" id="ARBA00023295"/>
    </source>
</evidence>
<reference evidence="13" key="3">
    <citation type="submission" date="2025-08" db="UniProtKB">
        <authorList>
            <consortium name="Ensembl"/>
        </authorList>
    </citation>
    <scope>IDENTIFICATION</scope>
</reference>
<dbReference type="STRING" id="7994.ENSAMXP00000033840"/>
<dbReference type="GO" id="GO:0004415">
    <property type="term" value="F:hyalurononglucosaminidase activity"/>
    <property type="evidence" value="ECO:0007669"/>
    <property type="project" value="UniProtKB-UniRule"/>
</dbReference>
<dbReference type="FunFam" id="3.20.20.70:FF:000065">
    <property type="entry name" value="Hyaluronidase"/>
    <property type="match status" value="1"/>
</dbReference>
<evidence type="ECO:0000256" key="2">
    <source>
        <dbReference type="ARBA" id="ARBA00008871"/>
    </source>
</evidence>
<comment type="catalytic activity">
    <reaction evidence="1 9">
        <text>Random hydrolysis of (1-&gt;4)-linkages between N-acetyl-beta-D-glucosamine and D-glucuronate residues in hyaluronate.</text>
        <dbReference type="EC" id="3.2.1.35"/>
    </reaction>
</comment>
<dbReference type="PANTHER" id="PTHR11769">
    <property type="entry name" value="HYALURONIDASE"/>
    <property type="match status" value="1"/>
</dbReference>
<reference evidence="14" key="1">
    <citation type="submission" date="2013-03" db="EMBL/GenBank/DDBJ databases">
        <authorList>
            <person name="Jeffery W."/>
            <person name="Warren W."/>
            <person name="Wilson R.K."/>
        </authorList>
    </citation>
    <scope>NUCLEOTIDE SEQUENCE</scope>
    <source>
        <strain evidence="14">female</strain>
    </source>
</reference>
<feature type="disulfide bond" evidence="8">
    <location>
        <begin position="415"/>
        <end position="424"/>
    </location>
</feature>
<evidence type="ECO:0000259" key="11">
    <source>
        <dbReference type="PROSITE" id="PS00022"/>
    </source>
</evidence>
<feature type="disulfide bond" evidence="8">
    <location>
        <begin position="372"/>
        <end position="383"/>
    </location>
</feature>
<dbReference type="PROSITE" id="PS01186">
    <property type="entry name" value="EGF_2"/>
    <property type="match status" value="1"/>
</dbReference>
<evidence type="ECO:0000256" key="7">
    <source>
        <dbReference type="PIRSR" id="PIRSR038193-1"/>
    </source>
</evidence>
<evidence type="ECO:0000256" key="8">
    <source>
        <dbReference type="PIRSR" id="PIRSR038193-3"/>
    </source>
</evidence>
<feature type="active site" description="Proton donor" evidence="7">
    <location>
        <position position="142"/>
    </location>
</feature>
<dbReference type="InParanoid" id="A0A3B1IWB7"/>
<name>A0A3B1IWB7_ASTMX</name>
<protein>
    <recommendedName>
        <fullName evidence="9">Hyaluronidase</fullName>
        <ecNumber evidence="9">3.2.1.35</ecNumber>
    </recommendedName>
</protein>
<dbReference type="GeneTree" id="ENSGT01020000230364"/>
<dbReference type="PRINTS" id="PR00846">
    <property type="entry name" value="GLHYDRLASE56"/>
</dbReference>
<dbReference type="PROSITE" id="PS00022">
    <property type="entry name" value="EGF_1"/>
    <property type="match status" value="1"/>
</dbReference>
<keyword evidence="10" id="KW-1133">Transmembrane helix</keyword>
<keyword evidence="3 9" id="KW-0378">Hydrolase</keyword>
<evidence type="ECO:0000313" key="14">
    <source>
        <dbReference type="Proteomes" id="UP000018467"/>
    </source>
</evidence>
<feature type="disulfide bond" evidence="8">
    <location>
        <begin position="55"/>
        <end position="347"/>
    </location>
</feature>
<keyword evidence="5 9" id="KW-0326">Glycosidase</keyword>
<dbReference type="PIRSF" id="PIRSF038193">
    <property type="entry name" value="Hyaluronidase"/>
    <property type="match status" value="1"/>
</dbReference>